<keyword evidence="4" id="KW-0378">Hydrolase</keyword>
<evidence type="ECO:0000256" key="2">
    <source>
        <dbReference type="ARBA" id="ARBA00022670"/>
    </source>
</evidence>
<dbReference type="Proteomes" id="UP000315377">
    <property type="component" value="Chromosome"/>
</dbReference>
<evidence type="ECO:0000256" key="4">
    <source>
        <dbReference type="ARBA" id="ARBA00022801"/>
    </source>
</evidence>
<evidence type="ECO:0000313" key="6">
    <source>
        <dbReference type="EMBL" id="QDM42649.1"/>
    </source>
</evidence>
<dbReference type="InterPro" id="IPR023430">
    <property type="entry name" value="Pept_HybD-like_dom_sf"/>
</dbReference>
<sequence>MMNVLVLGIGNRLMRDDGIGVYVVEALQDQMTDQRIRFMAGETDLDYCLNVIAGAELLIIVDAAVSGNKAGEVSLFPLDRFQAQERGISAHNLHLFHMIPIVYPDVQTCVIGIEADQIDFGLEMSAALADQFQRIVEYTASFIYFCMHVYSVRSNKND</sequence>
<name>A0AAP9DS26_PANTH</name>
<keyword evidence="8" id="KW-1185">Reference proteome</keyword>
<dbReference type="PANTHER" id="PTHR30302">
    <property type="entry name" value="HYDROGENASE 1 MATURATION PROTEASE"/>
    <property type="match status" value="1"/>
</dbReference>
<dbReference type="Pfam" id="PF01750">
    <property type="entry name" value="HycI"/>
    <property type="match status" value="1"/>
</dbReference>
<dbReference type="GO" id="GO:0016485">
    <property type="term" value="P:protein processing"/>
    <property type="evidence" value="ECO:0007669"/>
    <property type="project" value="TreeGrafter"/>
</dbReference>
<evidence type="ECO:0000313" key="5">
    <source>
        <dbReference type="EMBL" id="MCY9610644.1"/>
    </source>
</evidence>
<dbReference type="CDD" id="cd00518">
    <property type="entry name" value="H2MP"/>
    <property type="match status" value="1"/>
</dbReference>
<dbReference type="SUPFAM" id="SSF53163">
    <property type="entry name" value="HybD-like"/>
    <property type="match status" value="1"/>
</dbReference>
<comment type="similarity">
    <text evidence="1">Belongs to the peptidase A31 family.</text>
</comment>
<dbReference type="NCBIfam" id="TIGR00072">
    <property type="entry name" value="hydrog_prot"/>
    <property type="match status" value="1"/>
</dbReference>
<organism evidence="6 7">
    <name type="scientific">Paenibacillus thiaminolyticus</name>
    <name type="common">Bacillus thiaminolyticus</name>
    <dbReference type="NCBI Taxonomy" id="49283"/>
    <lineage>
        <taxon>Bacteria</taxon>
        <taxon>Bacillati</taxon>
        <taxon>Bacillota</taxon>
        <taxon>Bacilli</taxon>
        <taxon>Bacillales</taxon>
        <taxon>Paenibacillaceae</taxon>
        <taxon>Paenibacillus</taxon>
    </lineage>
</organism>
<dbReference type="RefSeq" id="WP_087440932.1">
    <property type="nucleotide sequence ID" value="NZ_CABMNB010000012.1"/>
</dbReference>
<reference evidence="5 8" key="2">
    <citation type="submission" date="2022-05" db="EMBL/GenBank/DDBJ databases">
        <title>Genome Sequencing of Bee-Associated Microbes.</title>
        <authorList>
            <person name="Dunlap C."/>
        </authorList>
    </citation>
    <scope>NUCLEOTIDE SEQUENCE [LARGE SCALE GENOMIC DNA]</scope>
    <source>
        <strain evidence="5 8">NRRL B-14613</strain>
    </source>
</reference>
<dbReference type="PRINTS" id="PR00446">
    <property type="entry name" value="HYDRGNUPTAKE"/>
</dbReference>
<proteinExistence type="inferred from homology"/>
<dbReference type="Proteomes" id="UP001209276">
    <property type="component" value="Unassembled WGS sequence"/>
</dbReference>
<dbReference type="PANTHER" id="PTHR30302:SF1">
    <property type="entry name" value="HYDROGENASE 2 MATURATION PROTEASE"/>
    <property type="match status" value="1"/>
</dbReference>
<dbReference type="Gene3D" id="3.40.50.1450">
    <property type="entry name" value="HybD-like"/>
    <property type="match status" value="1"/>
</dbReference>
<evidence type="ECO:0000313" key="8">
    <source>
        <dbReference type="Proteomes" id="UP001209276"/>
    </source>
</evidence>
<dbReference type="GO" id="GO:0004190">
    <property type="term" value="F:aspartic-type endopeptidase activity"/>
    <property type="evidence" value="ECO:0007669"/>
    <property type="project" value="UniProtKB-KW"/>
</dbReference>
<protein>
    <submittedName>
        <fullName evidence="6">Hydrogenase maturation protease</fullName>
    </submittedName>
</protein>
<dbReference type="GeneID" id="76995020"/>
<evidence type="ECO:0000256" key="3">
    <source>
        <dbReference type="ARBA" id="ARBA00022750"/>
    </source>
</evidence>
<gene>
    <name evidence="6" type="ORF">FLT43_03375</name>
    <name evidence="5" type="ORF">M5W83_26190</name>
</gene>
<keyword evidence="2 6" id="KW-0645">Protease</keyword>
<dbReference type="EMBL" id="CP041405">
    <property type="protein sequence ID" value="QDM42649.1"/>
    <property type="molecule type" value="Genomic_DNA"/>
</dbReference>
<evidence type="ECO:0000313" key="7">
    <source>
        <dbReference type="Proteomes" id="UP000315377"/>
    </source>
</evidence>
<dbReference type="AlphaFoldDB" id="A0AAP9DS26"/>
<dbReference type="EMBL" id="JAMDMM010000062">
    <property type="protein sequence ID" value="MCY9610644.1"/>
    <property type="molecule type" value="Genomic_DNA"/>
</dbReference>
<evidence type="ECO:0000256" key="1">
    <source>
        <dbReference type="ARBA" id="ARBA00006814"/>
    </source>
</evidence>
<dbReference type="GO" id="GO:0008047">
    <property type="term" value="F:enzyme activator activity"/>
    <property type="evidence" value="ECO:0007669"/>
    <property type="project" value="InterPro"/>
</dbReference>
<accession>A0AAP9DS26</accession>
<dbReference type="InterPro" id="IPR000671">
    <property type="entry name" value="Peptidase_A31"/>
</dbReference>
<reference evidence="6 7" key="1">
    <citation type="submission" date="2019-07" db="EMBL/GenBank/DDBJ databases">
        <title>Paenibacillus thiaminolyticus NRRL B-4156.</title>
        <authorList>
            <person name="Hehnly C."/>
            <person name="Zhang L."/>
        </authorList>
    </citation>
    <scope>NUCLEOTIDE SEQUENCE [LARGE SCALE GENOMIC DNA]</scope>
    <source>
        <strain evidence="6 7">NRRL B-4156</strain>
    </source>
</reference>
<keyword evidence="3" id="KW-0064">Aspartyl protease</keyword>